<dbReference type="Gene3D" id="1.10.1330.10">
    <property type="entry name" value="Dockerin domain"/>
    <property type="match status" value="1"/>
</dbReference>
<dbReference type="KEGG" id="pbas:SMSP2_00242"/>
<feature type="domain" description="Right handed beta helix" evidence="2">
    <location>
        <begin position="286"/>
        <end position="389"/>
    </location>
</feature>
<evidence type="ECO:0000259" key="2">
    <source>
        <dbReference type="Pfam" id="PF13229"/>
    </source>
</evidence>
<organism evidence="3 4">
    <name type="scientific">Limihaloglobus sulfuriphilus</name>
    <dbReference type="NCBI Taxonomy" id="1851148"/>
    <lineage>
        <taxon>Bacteria</taxon>
        <taxon>Pseudomonadati</taxon>
        <taxon>Planctomycetota</taxon>
        <taxon>Phycisphaerae</taxon>
        <taxon>Sedimentisphaerales</taxon>
        <taxon>Sedimentisphaeraceae</taxon>
        <taxon>Limihaloglobus</taxon>
    </lineage>
</organism>
<keyword evidence="4" id="KW-1185">Reference proteome</keyword>
<feature type="chain" id="PRO_5012501529" description="Right handed beta helix domain-containing protein" evidence="1">
    <location>
        <begin position="21"/>
        <end position="933"/>
    </location>
</feature>
<dbReference type="InterPro" id="IPR011050">
    <property type="entry name" value="Pectin_lyase_fold/virulence"/>
</dbReference>
<evidence type="ECO:0000313" key="3">
    <source>
        <dbReference type="EMBL" id="AQQ69908.1"/>
    </source>
</evidence>
<feature type="signal peptide" evidence="1">
    <location>
        <begin position="1"/>
        <end position="20"/>
    </location>
</feature>
<dbReference type="PROSITE" id="PS51257">
    <property type="entry name" value="PROKAR_LIPOPROTEIN"/>
    <property type="match status" value="1"/>
</dbReference>
<name>A0A1Q2MBJ9_9BACT</name>
<dbReference type="SUPFAM" id="SSF51126">
    <property type="entry name" value="Pectin lyase-like"/>
    <property type="match status" value="2"/>
</dbReference>
<protein>
    <recommendedName>
        <fullName evidence="2">Right handed beta helix domain-containing protein</fullName>
    </recommendedName>
</protein>
<gene>
    <name evidence="3" type="ORF">SMSP2_00242</name>
</gene>
<accession>A0A1Q2MBJ9</accession>
<evidence type="ECO:0000256" key="1">
    <source>
        <dbReference type="SAM" id="SignalP"/>
    </source>
</evidence>
<proteinExistence type="predicted"/>
<dbReference type="STRING" id="1851148.SMSP2_00242"/>
<dbReference type="InterPro" id="IPR006626">
    <property type="entry name" value="PbH1"/>
</dbReference>
<dbReference type="Gene3D" id="2.160.20.10">
    <property type="entry name" value="Single-stranded right-handed beta-helix, Pectin lyase-like"/>
    <property type="match status" value="2"/>
</dbReference>
<dbReference type="RefSeq" id="WP_146682210.1">
    <property type="nucleotide sequence ID" value="NZ_CP019646.1"/>
</dbReference>
<dbReference type="GO" id="GO:0000272">
    <property type="term" value="P:polysaccharide catabolic process"/>
    <property type="evidence" value="ECO:0007669"/>
    <property type="project" value="InterPro"/>
</dbReference>
<feature type="domain" description="Right handed beta helix" evidence="2">
    <location>
        <begin position="110"/>
        <end position="281"/>
    </location>
</feature>
<sequence precursor="true">MSYLKSILISILVVVSCSQATVYYVDSKTGSDVNTGTSPDQPWYSLFKINNTTFAPGDKILFKCGSQWNNNQLWPKGSGTSGNPIIIDMYGDIDDGLPQFNGNGAVVDVIHLYNQQYWEINNLEITNYREGDDQSDPANKKRGIYVLAKDIGEVNHLHFKNLVIHHVNGLCGAGSTNTGKDNGGIYCEITRDAAVANRVKTWFKDLLFENCHIYDVDRTGIANDTAWWLRTPDDDMDWTPSHDVVVRNCTIERCGVNAVIIRVTDNALVEHCVFKDNCIKGEGNPQVFCYNTNNTVWQYCEAYQTPEQQTTMGATGFDIDGRNKDAVIQYCYSHGNQRGGIVIYAAAWTSPDIAQYRTTLRYNILQNNGLNGIRVYGGVKDAVIHNNIIYTDTQQYFPADRLLYHVHIGDVAPDNTQYYNNVIYNLDPSTYYYMGNSTNNLFSHNVFYGSHPVTEPADEYKITSDPGYIAPGSGQTGMDTLEGYRLGWDSPCIDSGTQIPAAPYADDFWGNEVPFGVIDRGVHEYRPQPDNLPPQPDPMGWSLPPQPAGSGAIAMRASKAEDENAVEYYFENLTDPSHSSGWQRRNYYCDTGLEPGIEYEYRVKARDLSPQTNETGWSQPAAATPEALPDTAFSVFERFDADAENNGWVNMSAGSTEFAYNSGRWLDTTICRDSENRALYYVNLPAALDETCRFWWEMDIEMISASYPYQLGLFGVFNSAQPDNNHSVIADRFFFDSYAGSTRGNRHDIFGYDDSGNQLYTVSEPYEPGIAYNKPVRVKCRYEYDSQSGEGKASVDVYEIDPVDGGTGEWIMGSGGKQTVIAAQESLSFDVFGIGNRTDGSKICSNISRIDNVYFSTLHENVSETYPSFGDFTIQGDLQPDDYVDYRDAAVMAGQWLQSCSGPDWCGGCDLNESGNVDVADLEILVENWLKIR</sequence>
<dbReference type="Proteomes" id="UP000188181">
    <property type="component" value="Chromosome"/>
</dbReference>
<evidence type="ECO:0000313" key="4">
    <source>
        <dbReference type="Proteomes" id="UP000188181"/>
    </source>
</evidence>
<dbReference type="InterPro" id="IPR036439">
    <property type="entry name" value="Dockerin_dom_sf"/>
</dbReference>
<keyword evidence="1" id="KW-0732">Signal</keyword>
<dbReference type="AlphaFoldDB" id="A0A1Q2MBJ9"/>
<dbReference type="EMBL" id="CP019646">
    <property type="protein sequence ID" value="AQQ69908.1"/>
    <property type="molecule type" value="Genomic_DNA"/>
</dbReference>
<dbReference type="InterPro" id="IPR012334">
    <property type="entry name" value="Pectin_lyas_fold"/>
</dbReference>
<dbReference type="Pfam" id="PF13229">
    <property type="entry name" value="Beta_helix"/>
    <property type="match status" value="2"/>
</dbReference>
<reference evidence="4" key="1">
    <citation type="submission" date="2017-02" db="EMBL/GenBank/DDBJ databases">
        <title>Comparative genomics and description of representatives of a novel lineage of planctomycetes thriving in anoxic sediments.</title>
        <authorList>
            <person name="Spring S."/>
            <person name="Bunk B."/>
            <person name="Sproer C."/>
        </authorList>
    </citation>
    <scope>NUCLEOTIDE SEQUENCE [LARGE SCALE GENOMIC DNA]</scope>
    <source>
        <strain evidence="4">SM-Chi-D1</strain>
    </source>
</reference>
<dbReference type="SUPFAM" id="SSF63446">
    <property type="entry name" value="Type I dockerin domain"/>
    <property type="match status" value="1"/>
</dbReference>
<dbReference type="SMART" id="SM00710">
    <property type="entry name" value="PbH1"/>
    <property type="match status" value="5"/>
</dbReference>
<dbReference type="InterPro" id="IPR039448">
    <property type="entry name" value="Beta_helix"/>
</dbReference>
<dbReference type="OrthoDB" id="3333873at2"/>